<proteinExistence type="inferred from homology"/>
<evidence type="ECO:0000256" key="1">
    <source>
        <dbReference type="ARBA" id="ARBA00001974"/>
    </source>
</evidence>
<accession>A0A6J4R0M9</accession>
<dbReference type="PANTHER" id="PTHR42913:SF3">
    <property type="entry name" value="64 KDA MITOCHONDRIAL NADH DEHYDROGENASE (EUROFUNG)"/>
    <property type="match status" value="1"/>
</dbReference>
<dbReference type="PANTHER" id="PTHR42913">
    <property type="entry name" value="APOPTOSIS-INDUCING FACTOR 1"/>
    <property type="match status" value="1"/>
</dbReference>
<feature type="domain" description="FAD/NAD(P)-binding" evidence="7">
    <location>
        <begin position="27"/>
        <end position="309"/>
    </location>
</feature>
<dbReference type="Pfam" id="PF07992">
    <property type="entry name" value="Pyr_redox_2"/>
    <property type="match status" value="1"/>
</dbReference>
<dbReference type="EC" id="1.6.99.3" evidence="8"/>
<keyword evidence="5 8" id="KW-0560">Oxidoreductase</keyword>
<name>A0A6J4R0M9_9ACTN</name>
<dbReference type="InterPro" id="IPR051169">
    <property type="entry name" value="NADH-Q_oxidoreductase"/>
</dbReference>
<dbReference type="InterPro" id="IPR023753">
    <property type="entry name" value="FAD/NAD-binding_dom"/>
</dbReference>
<dbReference type="PRINTS" id="PR00411">
    <property type="entry name" value="PNDRDTASEI"/>
</dbReference>
<comment type="cofactor">
    <cofactor evidence="1">
        <name>FAD</name>
        <dbReference type="ChEBI" id="CHEBI:57692"/>
    </cofactor>
</comment>
<evidence type="ECO:0000259" key="7">
    <source>
        <dbReference type="Pfam" id="PF07992"/>
    </source>
</evidence>
<evidence type="ECO:0000313" key="8">
    <source>
        <dbReference type="EMBL" id="CAA9460705.1"/>
    </source>
</evidence>
<dbReference type="Gene3D" id="3.50.50.100">
    <property type="match status" value="1"/>
</dbReference>
<evidence type="ECO:0000256" key="4">
    <source>
        <dbReference type="ARBA" id="ARBA00022827"/>
    </source>
</evidence>
<evidence type="ECO:0000256" key="3">
    <source>
        <dbReference type="ARBA" id="ARBA00022630"/>
    </source>
</evidence>
<evidence type="ECO:0000256" key="5">
    <source>
        <dbReference type="ARBA" id="ARBA00023002"/>
    </source>
</evidence>
<dbReference type="InterPro" id="IPR036188">
    <property type="entry name" value="FAD/NAD-bd_sf"/>
</dbReference>
<protein>
    <submittedName>
        <fullName evidence="8">NADH dehydrogenase</fullName>
        <ecNumber evidence="8">1.6.99.3</ecNumber>
    </submittedName>
</protein>
<evidence type="ECO:0000256" key="2">
    <source>
        <dbReference type="ARBA" id="ARBA00005272"/>
    </source>
</evidence>
<comment type="similarity">
    <text evidence="2">Belongs to the NADH dehydrogenase family.</text>
</comment>
<feature type="region of interest" description="Disordered" evidence="6">
    <location>
        <begin position="1"/>
        <end position="25"/>
    </location>
</feature>
<gene>
    <name evidence="8" type="ORF">AVDCRST_MAG58-2500</name>
</gene>
<sequence>MNREETGTLKTSASAVGGGGSDDGPERVVIVGGGYAGLFAARRASRGSRRGGVEVTVVDPAPEWVERTRLHQVAAGDASVKRYPLAGLFRGTGVHIVGGRVTEIDPEGGEAVVETGAGTSRLAFDRLVYALGSTSDTSSVPGAREHAFVLDSTSTAEDLRRALEAAASSGASGNRSGGRVAVVGGGLTGIEASTEIAERYPNLSVVLLSSGAVGGGLSARGREYLLKALGLHGVELREETRVDEVSSGALKTADGEEIPADVVVWAAGFAVPDLARRSGLATDERGRVLVDASLRAVSHPNVFAAGDSSWPTEAVGSGPVRSSAYASTIMGAQAGGNVARDLAGKPVKPLRFGYLVQSISLGRKDALSQFTDGNDKPFGWVVTGRSAVRIKESIERFVVVGSLRLERLVPGAYSWRPAPMGRSNARVGSAGHA</sequence>
<dbReference type="AlphaFoldDB" id="A0A6J4R0M9"/>
<reference evidence="8" key="1">
    <citation type="submission" date="2020-02" db="EMBL/GenBank/DDBJ databases">
        <authorList>
            <person name="Meier V. D."/>
        </authorList>
    </citation>
    <scope>NUCLEOTIDE SEQUENCE</scope>
    <source>
        <strain evidence="8">AVDCRST_MAG58</strain>
    </source>
</reference>
<keyword evidence="3" id="KW-0285">Flavoprotein</keyword>
<dbReference type="SUPFAM" id="SSF51905">
    <property type="entry name" value="FAD/NAD(P)-binding domain"/>
    <property type="match status" value="1"/>
</dbReference>
<keyword evidence="4" id="KW-0274">FAD</keyword>
<dbReference type="GO" id="GO:0019646">
    <property type="term" value="P:aerobic electron transport chain"/>
    <property type="evidence" value="ECO:0007669"/>
    <property type="project" value="TreeGrafter"/>
</dbReference>
<evidence type="ECO:0000256" key="6">
    <source>
        <dbReference type="SAM" id="MobiDB-lite"/>
    </source>
</evidence>
<dbReference type="EMBL" id="CADCVF010000052">
    <property type="protein sequence ID" value="CAA9460705.1"/>
    <property type="molecule type" value="Genomic_DNA"/>
</dbReference>
<dbReference type="PRINTS" id="PR00368">
    <property type="entry name" value="FADPNR"/>
</dbReference>
<organism evidence="8">
    <name type="scientific">uncultured Rubrobacteraceae bacterium</name>
    <dbReference type="NCBI Taxonomy" id="349277"/>
    <lineage>
        <taxon>Bacteria</taxon>
        <taxon>Bacillati</taxon>
        <taxon>Actinomycetota</taxon>
        <taxon>Rubrobacteria</taxon>
        <taxon>Rubrobacterales</taxon>
        <taxon>Rubrobacteraceae</taxon>
        <taxon>environmental samples</taxon>
    </lineage>
</organism>
<dbReference type="GO" id="GO:0003955">
    <property type="term" value="F:NAD(P)H dehydrogenase (quinone) activity"/>
    <property type="evidence" value="ECO:0007669"/>
    <property type="project" value="TreeGrafter"/>
</dbReference>